<dbReference type="AlphaFoldDB" id="C1B6L8"/>
<dbReference type="STRING" id="632772.ROP_30740"/>
<name>C1B6L8_RHOOB</name>
<dbReference type="RefSeq" id="WP_012690277.1">
    <property type="nucleotide sequence ID" value="NC_012522.1"/>
</dbReference>
<proteinExistence type="predicted"/>
<dbReference type="Proteomes" id="UP000002212">
    <property type="component" value="Chromosome"/>
</dbReference>
<organism evidence="2 3">
    <name type="scientific">Rhodococcus opacus (strain B4)</name>
    <dbReference type="NCBI Taxonomy" id="632772"/>
    <lineage>
        <taxon>Bacteria</taxon>
        <taxon>Bacillati</taxon>
        <taxon>Actinomycetota</taxon>
        <taxon>Actinomycetes</taxon>
        <taxon>Mycobacteriales</taxon>
        <taxon>Nocardiaceae</taxon>
        <taxon>Rhodococcus</taxon>
    </lineage>
</organism>
<dbReference type="EMBL" id="AP011115">
    <property type="protein sequence ID" value="BAH51321.1"/>
    <property type="molecule type" value="Genomic_DNA"/>
</dbReference>
<evidence type="ECO:0000313" key="3">
    <source>
        <dbReference type="Proteomes" id="UP000002212"/>
    </source>
</evidence>
<protein>
    <submittedName>
        <fullName evidence="2">Uncharacterized protein</fullName>
    </submittedName>
</protein>
<dbReference type="KEGG" id="rop:ROP_30740"/>
<accession>C1B6L8</accession>
<reference evidence="2 3" key="1">
    <citation type="submission" date="2009-03" db="EMBL/GenBank/DDBJ databases">
        <title>Comparison of the complete genome sequences of Rhodococcus erythropolis PR4 and Rhodococcus opacus B4.</title>
        <authorList>
            <person name="Takarada H."/>
            <person name="Sekine M."/>
            <person name="Hosoyama A."/>
            <person name="Yamada R."/>
            <person name="Fujisawa T."/>
            <person name="Omata S."/>
            <person name="Shimizu A."/>
            <person name="Tsukatani N."/>
            <person name="Tanikawa S."/>
            <person name="Fujita N."/>
            <person name="Harayama S."/>
        </authorList>
    </citation>
    <scope>NUCLEOTIDE SEQUENCE [LARGE SCALE GENOMIC DNA]</scope>
    <source>
        <strain evidence="2 3">B4</strain>
    </source>
</reference>
<dbReference type="PATRIC" id="fig|632772.20.peg.3220"/>
<feature type="compositionally biased region" description="Polar residues" evidence="1">
    <location>
        <begin position="15"/>
        <end position="25"/>
    </location>
</feature>
<sequence length="67" mass="6762">MFVATAEGLPASGAPPQTSPAFSSSIATTDAIAQQNRTVADDLMFAHIGVGHVAFARGFGDEPEASA</sequence>
<dbReference type="HOGENOM" id="CLU_2809622_0_0_11"/>
<evidence type="ECO:0000313" key="2">
    <source>
        <dbReference type="EMBL" id="BAH51321.1"/>
    </source>
</evidence>
<feature type="region of interest" description="Disordered" evidence="1">
    <location>
        <begin position="1"/>
        <end position="25"/>
    </location>
</feature>
<gene>
    <name evidence="2" type="ordered locus">ROP_30740</name>
</gene>
<evidence type="ECO:0000256" key="1">
    <source>
        <dbReference type="SAM" id="MobiDB-lite"/>
    </source>
</evidence>